<evidence type="ECO:0000313" key="1">
    <source>
        <dbReference type="EMBL" id="MBP1950282.1"/>
    </source>
</evidence>
<reference evidence="1 2" key="1">
    <citation type="submission" date="2021-03" db="EMBL/GenBank/DDBJ databases">
        <title>Genomic Encyclopedia of Type Strains, Phase IV (KMG-IV): sequencing the most valuable type-strain genomes for metagenomic binning, comparative biology and taxonomic classification.</title>
        <authorList>
            <person name="Goeker M."/>
        </authorList>
    </citation>
    <scope>NUCLEOTIDE SEQUENCE [LARGE SCALE GENOMIC DNA]</scope>
    <source>
        <strain evidence="1 2">DSM 21085</strain>
    </source>
</reference>
<evidence type="ECO:0000313" key="2">
    <source>
        <dbReference type="Proteomes" id="UP001519328"/>
    </source>
</evidence>
<name>A0ABS4HIQ2_9BACI</name>
<gene>
    <name evidence="1" type="ORF">J2Z82_003239</name>
</gene>
<dbReference type="EMBL" id="JAGGKK010000020">
    <property type="protein sequence ID" value="MBP1950282.1"/>
    <property type="molecule type" value="Genomic_DNA"/>
</dbReference>
<dbReference type="Proteomes" id="UP001519328">
    <property type="component" value="Unassembled WGS sequence"/>
</dbReference>
<proteinExistence type="predicted"/>
<accession>A0ABS4HIQ2</accession>
<protein>
    <submittedName>
        <fullName evidence="1">Uncharacterized protein</fullName>
    </submittedName>
</protein>
<sequence length="106" mass="11484">MAGDKSSEGEKTISAGTLIIMADVSDALKGLKAVQREAKKGTAALKELEEQQKRNNTLSGYSPHTVVFDEMHTMCPLCGNPNTEERRTIARGTELVCLSCGWADNK</sequence>
<comment type="caution">
    <text evidence="1">The sequence shown here is derived from an EMBL/GenBank/DDBJ whole genome shotgun (WGS) entry which is preliminary data.</text>
</comment>
<dbReference type="RefSeq" id="WP_209481770.1">
    <property type="nucleotide sequence ID" value="NZ_JAGGKK010000020.1"/>
</dbReference>
<keyword evidence="2" id="KW-1185">Reference proteome</keyword>
<organism evidence="1 2">
    <name type="scientific">Virgibacillus litoralis</name>
    <dbReference type="NCBI Taxonomy" id="578221"/>
    <lineage>
        <taxon>Bacteria</taxon>
        <taxon>Bacillati</taxon>
        <taxon>Bacillota</taxon>
        <taxon>Bacilli</taxon>
        <taxon>Bacillales</taxon>
        <taxon>Bacillaceae</taxon>
        <taxon>Virgibacillus</taxon>
    </lineage>
</organism>